<sequence>MKFATILSQMLPLAALVSAAPHSSRQEANNPIPMAPVVIHPKTMTIEELTAVMQVNATTEASVAASVAEADTIMHTQAGCRNTIYKRWGTLSAQERTNFVNGIKCLMNRPPRGNIWSSARSLYDELVYIHGAQVSTIHNNDSFLPWHRYYLFAFRSLMSSECGFNGPWPWWKETNNAGNFAASDIFSNQWFGALPARQGDVSPCITTGAFAGIRDPFYGTCVGRGESRSETAHVTVAEEDICQGTRGNTYEQHRLCVEQSNHAWLHIGFGKTMSNAMSSPSDPIFFLHHSYIDWQWKRWQNVASWRWSTISGCATGNNPCAPLTRDTVLSSLGLFRDMRVSEVLDSEGPTTCYTYDLLV</sequence>
<dbReference type="GO" id="GO:0046872">
    <property type="term" value="F:metal ion binding"/>
    <property type="evidence" value="ECO:0007669"/>
    <property type="project" value="UniProtKB-KW"/>
</dbReference>
<dbReference type="PANTHER" id="PTHR11474:SF116">
    <property type="entry name" value="TYROSINASE"/>
    <property type="match status" value="1"/>
</dbReference>
<evidence type="ECO:0000313" key="4">
    <source>
        <dbReference type="EMBL" id="KXJ88875.1"/>
    </source>
</evidence>
<evidence type="ECO:0000313" key="5">
    <source>
        <dbReference type="Proteomes" id="UP000070501"/>
    </source>
</evidence>
<dbReference type="InParanoid" id="A0A136IVH6"/>
<accession>A0A136IVH6</accession>
<evidence type="ECO:0000259" key="3">
    <source>
        <dbReference type="PROSITE" id="PS00498"/>
    </source>
</evidence>
<reference evidence="5" key="1">
    <citation type="submission" date="2016-02" db="EMBL/GenBank/DDBJ databases">
        <title>Draft genome sequence of Microdochium bolleyi, a fungal endophyte of beachgrass.</title>
        <authorList>
            <consortium name="DOE Joint Genome Institute"/>
            <person name="David A.S."/>
            <person name="May G."/>
            <person name="Haridas S."/>
            <person name="Lim J."/>
            <person name="Wang M."/>
            <person name="Labutti K."/>
            <person name="Lipzen A."/>
            <person name="Barry K."/>
            <person name="Grigoriev I.V."/>
        </authorList>
    </citation>
    <scope>NUCLEOTIDE SEQUENCE [LARGE SCALE GENOMIC DNA]</scope>
    <source>
        <strain evidence="5">J235TASD1</strain>
    </source>
</reference>
<keyword evidence="2" id="KW-0732">Signal</keyword>
<dbReference type="OrthoDB" id="6132182at2759"/>
<dbReference type="InterPro" id="IPR008922">
    <property type="entry name" value="Di-copper_centre_dom_sf"/>
</dbReference>
<dbReference type="AlphaFoldDB" id="A0A136IVH6"/>
<dbReference type="Pfam" id="PF00264">
    <property type="entry name" value="Tyrosinase"/>
    <property type="match status" value="1"/>
</dbReference>
<dbReference type="STRING" id="196109.A0A136IVH6"/>
<protein>
    <recommendedName>
        <fullName evidence="3">Tyrosinase copper-binding domain-containing protein</fullName>
    </recommendedName>
</protein>
<keyword evidence="5" id="KW-1185">Reference proteome</keyword>
<proteinExistence type="predicted"/>
<dbReference type="PROSITE" id="PS00498">
    <property type="entry name" value="TYROSINASE_2"/>
    <property type="match status" value="1"/>
</dbReference>
<evidence type="ECO:0000256" key="1">
    <source>
        <dbReference type="ARBA" id="ARBA00022723"/>
    </source>
</evidence>
<dbReference type="InterPro" id="IPR002227">
    <property type="entry name" value="Tyrosinase_Cu-bd"/>
</dbReference>
<feature type="chain" id="PRO_5007293173" description="Tyrosinase copper-binding domain-containing protein" evidence="2">
    <location>
        <begin position="20"/>
        <end position="359"/>
    </location>
</feature>
<dbReference type="EMBL" id="KQ964257">
    <property type="protein sequence ID" value="KXJ88875.1"/>
    <property type="molecule type" value="Genomic_DNA"/>
</dbReference>
<feature type="signal peptide" evidence="2">
    <location>
        <begin position="1"/>
        <end position="19"/>
    </location>
</feature>
<dbReference type="PANTHER" id="PTHR11474">
    <property type="entry name" value="TYROSINASE FAMILY MEMBER"/>
    <property type="match status" value="1"/>
</dbReference>
<dbReference type="Gene3D" id="1.10.1280.10">
    <property type="entry name" value="Di-copper center containing domain from catechol oxidase"/>
    <property type="match status" value="1"/>
</dbReference>
<feature type="domain" description="Tyrosinase copper-binding" evidence="3">
    <location>
        <begin position="282"/>
        <end position="293"/>
    </location>
</feature>
<dbReference type="SUPFAM" id="SSF48056">
    <property type="entry name" value="Di-copper centre-containing domain"/>
    <property type="match status" value="1"/>
</dbReference>
<gene>
    <name evidence="4" type="ORF">Micbo1qcDRAFT_214040</name>
</gene>
<dbReference type="Proteomes" id="UP000070501">
    <property type="component" value="Unassembled WGS sequence"/>
</dbReference>
<keyword evidence="1" id="KW-0479">Metal-binding</keyword>
<evidence type="ECO:0000256" key="2">
    <source>
        <dbReference type="SAM" id="SignalP"/>
    </source>
</evidence>
<dbReference type="InterPro" id="IPR050316">
    <property type="entry name" value="Tyrosinase/Hemocyanin"/>
</dbReference>
<dbReference type="GO" id="GO:0016491">
    <property type="term" value="F:oxidoreductase activity"/>
    <property type="evidence" value="ECO:0007669"/>
    <property type="project" value="InterPro"/>
</dbReference>
<organism evidence="4 5">
    <name type="scientific">Microdochium bolleyi</name>
    <dbReference type="NCBI Taxonomy" id="196109"/>
    <lineage>
        <taxon>Eukaryota</taxon>
        <taxon>Fungi</taxon>
        <taxon>Dikarya</taxon>
        <taxon>Ascomycota</taxon>
        <taxon>Pezizomycotina</taxon>
        <taxon>Sordariomycetes</taxon>
        <taxon>Xylariomycetidae</taxon>
        <taxon>Xylariales</taxon>
        <taxon>Microdochiaceae</taxon>
        <taxon>Microdochium</taxon>
    </lineage>
</organism>
<name>A0A136IVH6_9PEZI</name>
<dbReference type="PRINTS" id="PR00092">
    <property type="entry name" value="TYROSINASE"/>
</dbReference>